<dbReference type="Proteomes" id="UP001638806">
    <property type="component" value="Unassembled WGS sequence"/>
</dbReference>
<proteinExistence type="predicted"/>
<keyword evidence="2" id="KW-1185">Reference proteome</keyword>
<protein>
    <submittedName>
        <fullName evidence="1">Uncharacterized protein</fullName>
    </submittedName>
</protein>
<accession>A0ACC4D980</accession>
<evidence type="ECO:0000313" key="2">
    <source>
        <dbReference type="Proteomes" id="UP001638806"/>
    </source>
</evidence>
<reference evidence="1" key="1">
    <citation type="submission" date="2024-12" db="EMBL/GenBank/DDBJ databases">
        <title>Comparative genomics and development of molecular markers within Purpureocillium lilacinum and among Purpureocillium species.</title>
        <authorList>
            <person name="Yeh Z.-Y."/>
            <person name="Ni N.-T."/>
            <person name="Lo P.-H."/>
            <person name="Mushyakhwo K."/>
            <person name="Lin C.-F."/>
            <person name="Nai Y.-S."/>
        </authorList>
    </citation>
    <scope>NUCLEOTIDE SEQUENCE</scope>
    <source>
        <strain evidence="1">NCHU-NPUST-175</strain>
    </source>
</reference>
<name>A0ACC4D980_PURLI</name>
<sequence length="108" mass="11931">MRPGEEEGFHHLSGEGDRKSNRVAVVPPQRAGAEFWLPVIQWSKAPSSSAPPLGGRFGWCQKKEPWELPSPATRFFRSAAAQEKMGTGQEPPLPPLDDDGKNRSQQPQ</sequence>
<comment type="caution">
    <text evidence="1">The sequence shown here is derived from an EMBL/GenBank/DDBJ whole genome shotgun (WGS) entry which is preliminary data.</text>
</comment>
<evidence type="ECO:0000313" key="1">
    <source>
        <dbReference type="EMBL" id="KAL3952942.1"/>
    </source>
</evidence>
<dbReference type="EMBL" id="JBGNUJ010000012">
    <property type="protein sequence ID" value="KAL3952942.1"/>
    <property type="molecule type" value="Genomic_DNA"/>
</dbReference>
<gene>
    <name evidence="1" type="ORF">ACCO45_012885</name>
</gene>
<organism evidence="1 2">
    <name type="scientific">Purpureocillium lilacinum</name>
    <name type="common">Paecilomyces lilacinus</name>
    <dbReference type="NCBI Taxonomy" id="33203"/>
    <lineage>
        <taxon>Eukaryota</taxon>
        <taxon>Fungi</taxon>
        <taxon>Dikarya</taxon>
        <taxon>Ascomycota</taxon>
        <taxon>Pezizomycotina</taxon>
        <taxon>Sordariomycetes</taxon>
        <taxon>Hypocreomycetidae</taxon>
        <taxon>Hypocreales</taxon>
        <taxon>Ophiocordycipitaceae</taxon>
        <taxon>Purpureocillium</taxon>
    </lineage>
</organism>